<dbReference type="PROSITE" id="PS50097">
    <property type="entry name" value="BTB"/>
    <property type="match status" value="1"/>
</dbReference>
<evidence type="ECO:0000313" key="3">
    <source>
        <dbReference type="WBParaSite" id="Gr19_v10_g11585.t1"/>
    </source>
</evidence>
<name>A0A914GX70_GLORO</name>
<evidence type="ECO:0000259" key="1">
    <source>
        <dbReference type="PROSITE" id="PS50097"/>
    </source>
</evidence>
<proteinExistence type="predicted"/>
<dbReference type="PANTHER" id="PTHR22744">
    <property type="entry name" value="HELIX LOOP HELIX PROTEIN 21-RELATED"/>
    <property type="match status" value="1"/>
</dbReference>
<dbReference type="WBParaSite" id="Gr19_v10_g11585.t1">
    <property type="protein sequence ID" value="Gr19_v10_g11585.t1"/>
    <property type="gene ID" value="Gr19_v10_g11585"/>
</dbReference>
<dbReference type="Gene3D" id="3.30.710.10">
    <property type="entry name" value="Potassium Channel Kv1.1, Chain A"/>
    <property type="match status" value="1"/>
</dbReference>
<evidence type="ECO:0000313" key="2">
    <source>
        <dbReference type="Proteomes" id="UP000887572"/>
    </source>
</evidence>
<dbReference type="SMART" id="SM00225">
    <property type="entry name" value="BTB"/>
    <property type="match status" value="1"/>
</dbReference>
<dbReference type="InterPro" id="IPR008974">
    <property type="entry name" value="TRAF-like"/>
</dbReference>
<feature type="domain" description="BTB" evidence="1">
    <location>
        <begin position="186"/>
        <end position="254"/>
    </location>
</feature>
<dbReference type="AlphaFoldDB" id="A0A914GX70"/>
<dbReference type="InterPro" id="IPR000210">
    <property type="entry name" value="BTB/POZ_dom"/>
</dbReference>
<organism evidence="2 3">
    <name type="scientific">Globodera rostochiensis</name>
    <name type="common">Golden nematode worm</name>
    <name type="synonym">Heterodera rostochiensis</name>
    <dbReference type="NCBI Taxonomy" id="31243"/>
    <lineage>
        <taxon>Eukaryota</taxon>
        <taxon>Metazoa</taxon>
        <taxon>Ecdysozoa</taxon>
        <taxon>Nematoda</taxon>
        <taxon>Chromadorea</taxon>
        <taxon>Rhabditida</taxon>
        <taxon>Tylenchina</taxon>
        <taxon>Tylenchomorpha</taxon>
        <taxon>Tylenchoidea</taxon>
        <taxon>Heteroderidae</taxon>
        <taxon>Heteroderinae</taxon>
        <taxon>Globodera</taxon>
    </lineage>
</organism>
<dbReference type="CDD" id="cd18186">
    <property type="entry name" value="BTB_POZ_ZBTB_KLHL-like"/>
    <property type="match status" value="1"/>
</dbReference>
<dbReference type="InterPro" id="IPR011333">
    <property type="entry name" value="SKP1/BTB/POZ_sf"/>
</dbReference>
<reference evidence="3" key="1">
    <citation type="submission" date="2022-11" db="UniProtKB">
        <authorList>
            <consortium name="WormBaseParasite"/>
        </authorList>
    </citation>
    <scope>IDENTIFICATION</scope>
</reference>
<accession>A0A914GX70</accession>
<dbReference type="Gene3D" id="2.60.210.10">
    <property type="entry name" value="Apoptosis, Tumor Necrosis Factor Receptor Associated Protein 2, Chain A"/>
    <property type="match status" value="1"/>
</dbReference>
<keyword evidence="2" id="KW-1185">Reference proteome</keyword>
<dbReference type="Proteomes" id="UP000887572">
    <property type="component" value="Unplaced"/>
</dbReference>
<dbReference type="SUPFAM" id="SSF54695">
    <property type="entry name" value="POZ domain"/>
    <property type="match status" value="1"/>
</dbReference>
<dbReference type="PANTHER" id="PTHR22744:SF14">
    <property type="entry name" value="BTB DOMAIN-CONTAINING PROTEIN-RELATED"/>
    <property type="match status" value="1"/>
</dbReference>
<sequence>MKRTRTQSPSSTDADRARDKMYSRSGQILFRMSYFKAFAKRYDPPRFGKPIRWGTQSSGTVNINGLLWEITIKGCECAGTAANPTCIDIGLCCLGDKTDMAWSCRAAVQFSVVSSKKSGECLLKRGELDSFDVYTANCVSNDHFCAYTVEELMDPKNGLYVEKEGTVTFKAEIVVEEPNGMRGVRLEDALLVNGKVVYVNKHLLAAHSKYFRTLFFGENAEEKPKVQIDEVPNAVANFERLIATMYMRNKELDDYRVEDILLLANRFLLDSVVNRCVEFLLTKSDKSAICKFRLAHQCGIIGMKEKILNEMTKEDFEISWENYVDNYSENTKMGAEAMKELCERHDELSYTDHIDENNSHFD</sequence>
<dbReference type="Pfam" id="PF00651">
    <property type="entry name" value="BTB"/>
    <property type="match status" value="1"/>
</dbReference>
<protein>
    <submittedName>
        <fullName evidence="3">BTB domain-containing protein</fullName>
    </submittedName>
</protein>